<dbReference type="AlphaFoldDB" id="A0A6B0U3A9"/>
<accession>A0A6B0U3A9</accession>
<keyword evidence="1" id="KW-0732">Signal</keyword>
<organism evidence="2">
    <name type="scientific">Ixodes ricinus</name>
    <name type="common">Common tick</name>
    <name type="synonym">Acarus ricinus</name>
    <dbReference type="NCBI Taxonomy" id="34613"/>
    <lineage>
        <taxon>Eukaryota</taxon>
        <taxon>Metazoa</taxon>
        <taxon>Ecdysozoa</taxon>
        <taxon>Arthropoda</taxon>
        <taxon>Chelicerata</taxon>
        <taxon>Arachnida</taxon>
        <taxon>Acari</taxon>
        <taxon>Parasitiformes</taxon>
        <taxon>Ixodida</taxon>
        <taxon>Ixodoidea</taxon>
        <taxon>Ixodidae</taxon>
        <taxon>Ixodinae</taxon>
        <taxon>Ixodes</taxon>
    </lineage>
</organism>
<protein>
    <submittedName>
        <fullName evidence="2">Putative secreted protein</fullName>
    </submittedName>
</protein>
<feature type="signal peptide" evidence="1">
    <location>
        <begin position="1"/>
        <end position="17"/>
    </location>
</feature>
<evidence type="ECO:0000313" key="2">
    <source>
        <dbReference type="EMBL" id="MXU84841.1"/>
    </source>
</evidence>
<proteinExistence type="predicted"/>
<reference evidence="2" key="1">
    <citation type="submission" date="2019-12" db="EMBL/GenBank/DDBJ databases">
        <title>An insight into the sialome of adult female Ixodes ricinus ticks feeding for 6 days.</title>
        <authorList>
            <person name="Perner J."/>
            <person name="Ribeiro J.M.C."/>
        </authorList>
    </citation>
    <scope>NUCLEOTIDE SEQUENCE</scope>
    <source>
        <strain evidence="2">Semi-engorged</strain>
        <tissue evidence="2">Salivary glands</tissue>
    </source>
</reference>
<feature type="chain" id="PRO_5025387467" evidence="1">
    <location>
        <begin position="18"/>
        <end position="83"/>
    </location>
</feature>
<name>A0A6B0U3A9_IXORI</name>
<dbReference type="EMBL" id="GIFC01002758">
    <property type="protein sequence ID" value="MXU84841.1"/>
    <property type="molecule type" value="Transcribed_RNA"/>
</dbReference>
<evidence type="ECO:0000256" key="1">
    <source>
        <dbReference type="SAM" id="SignalP"/>
    </source>
</evidence>
<sequence length="83" mass="9084">MRLAVLHSLMRHTLSLASSLTLVRPMYSLLALSTTSLYESSTQAISVSSAVVLSIRIGLPDQFFSFPSLSNSSCKCPRYFPAQ</sequence>